<dbReference type="EMBL" id="AGEG01000015">
    <property type="protein sequence ID" value="EHR36365.1"/>
    <property type="molecule type" value="Genomic_DNA"/>
</dbReference>
<accession>H3NKI2</accession>
<comment type="caution">
    <text evidence="1">The sequence shown here is derived from an EMBL/GenBank/DDBJ whole genome shotgun (WGS) entry which is preliminary data.</text>
</comment>
<proteinExistence type="predicted"/>
<dbReference type="HOGENOM" id="CLU_2806102_0_0_9"/>
<evidence type="ECO:0000313" key="2">
    <source>
        <dbReference type="Proteomes" id="UP000006190"/>
    </source>
</evidence>
<name>H3NKI2_9LACT</name>
<organism evidence="1 2">
    <name type="scientific">Facklamia languida CCUG 37842</name>
    <dbReference type="NCBI Taxonomy" id="883113"/>
    <lineage>
        <taxon>Bacteria</taxon>
        <taxon>Bacillati</taxon>
        <taxon>Bacillota</taxon>
        <taxon>Bacilli</taxon>
        <taxon>Lactobacillales</taxon>
        <taxon>Aerococcaceae</taxon>
        <taxon>Facklamia</taxon>
    </lineage>
</organism>
<sequence>MILSIRYDRLLKRYYYFVADKYTILGHFACRLALLEEGQLVFIRQTIQDALLIQIIDHGSGDLAAFL</sequence>
<dbReference type="AlphaFoldDB" id="H3NKI2"/>
<evidence type="ECO:0000313" key="1">
    <source>
        <dbReference type="EMBL" id="EHR36365.1"/>
    </source>
</evidence>
<reference evidence="1 2" key="1">
    <citation type="submission" date="2012-01" db="EMBL/GenBank/DDBJ databases">
        <title>The Genome Sequence of Facklamia languida CCUG 37842.</title>
        <authorList>
            <consortium name="The Broad Institute Genome Sequencing Platform"/>
            <person name="Earl A."/>
            <person name="Ward D."/>
            <person name="Feldgarden M."/>
            <person name="Gevers D."/>
            <person name="Huys G."/>
            <person name="Young S.K."/>
            <person name="Zeng Q."/>
            <person name="Gargeya S."/>
            <person name="Fitzgerald M."/>
            <person name="Haas B."/>
            <person name="Abouelleil A."/>
            <person name="Alvarado L."/>
            <person name="Arachchi H.M."/>
            <person name="Berlin A."/>
            <person name="Chapman S.B."/>
            <person name="Gearin G."/>
            <person name="Goldberg J."/>
            <person name="Griggs A."/>
            <person name="Gujja S."/>
            <person name="Hansen M."/>
            <person name="Heiman D."/>
            <person name="Howarth C."/>
            <person name="Larimer J."/>
            <person name="Lui A."/>
            <person name="MacDonald P.J.P."/>
            <person name="McCowen C."/>
            <person name="Montmayeur A."/>
            <person name="Murphy C."/>
            <person name="Neiman D."/>
            <person name="Pearson M."/>
            <person name="Priest M."/>
            <person name="Roberts A."/>
            <person name="Saif S."/>
            <person name="Shea T."/>
            <person name="Sisk P."/>
            <person name="Stolte C."/>
            <person name="Sykes S."/>
            <person name="Wortman J."/>
            <person name="Nusbaum C."/>
            <person name="Birren B."/>
        </authorList>
    </citation>
    <scope>NUCLEOTIDE SEQUENCE [LARGE SCALE GENOMIC DNA]</scope>
    <source>
        <strain evidence="1 2">CCUG 37842</strain>
    </source>
</reference>
<protein>
    <submittedName>
        <fullName evidence="1">Uncharacterized protein</fullName>
    </submittedName>
</protein>
<gene>
    <name evidence="1" type="ORF">HMPREF9708_01371</name>
</gene>
<dbReference type="Proteomes" id="UP000006190">
    <property type="component" value="Unassembled WGS sequence"/>
</dbReference>
<keyword evidence="2" id="KW-1185">Reference proteome</keyword>